<feature type="transmembrane region" description="Helical" evidence="6">
    <location>
        <begin position="181"/>
        <end position="213"/>
    </location>
</feature>
<protein>
    <recommendedName>
        <fullName evidence="7">Ubiquinol-cytochrome c chaperone domain-containing protein</fullName>
    </recommendedName>
</protein>
<dbReference type="PANTHER" id="PTHR12184:SF1">
    <property type="entry name" value="UBIQUINOL-CYTOCHROME-C REDUCTASE COMPLEX ASSEMBLY FACTOR 1"/>
    <property type="match status" value="1"/>
</dbReference>
<organism evidence="8">
    <name type="scientific">Anopheles coluzzii</name>
    <name type="common">African malaria mosquito</name>
    <dbReference type="NCBI Taxonomy" id="1518534"/>
    <lineage>
        <taxon>Eukaryota</taxon>
        <taxon>Metazoa</taxon>
        <taxon>Ecdysozoa</taxon>
        <taxon>Arthropoda</taxon>
        <taxon>Hexapoda</taxon>
        <taxon>Insecta</taxon>
        <taxon>Pterygota</taxon>
        <taxon>Neoptera</taxon>
        <taxon>Endopterygota</taxon>
        <taxon>Diptera</taxon>
        <taxon>Nematocera</taxon>
        <taxon>Culicoidea</taxon>
        <taxon>Culicidae</taxon>
        <taxon>Anophelinae</taxon>
        <taxon>Anopheles</taxon>
    </lineage>
</organism>
<dbReference type="Pfam" id="PF02535">
    <property type="entry name" value="Zip"/>
    <property type="match status" value="1"/>
</dbReference>
<keyword evidence="5 6" id="KW-0472">Membrane</keyword>
<evidence type="ECO:0000256" key="5">
    <source>
        <dbReference type="ARBA" id="ARBA00023136"/>
    </source>
</evidence>
<evidence type="ECO:0000256" key="2">
    <source>
        <dbReference type="ARBA" id="ARBA00006407"/>
    </source>
</evidence>
<evidence type="ECO:0000256" key="6">
    <source>
        <dbReference type="SAM" id="Phobius"/>
    </source>
</evidence>
<dbReference type="EnsemblMetazoa" id="ACOM026005-RA">
    <property type="protein sequence ID" value="ACOM026005-PA.1"/>
    <property type="gene ID" value="ACOM026005"/>
</dbReference>
<evidence type="ECO:0000256" key="3">
    <source>
        <dbReference type="ARBA" id="ARBA00022692"/>
    </source>
</evidence>
<reference evidence="8" key="1">
    <citation type="submission" date="2022-08" db="UniProtKB">
        <authorList>
            <consortium name="EnsemblMetazoa"/>
        </authorList>
    </citation>
    <scope>IDENTIFICATION</scope>
</reference>
<dbReference type="GO" id="GO:0016020">
    <property type="term" value="C:membrane"/>
    <property type="evidence" value="ECO:0007669"/>
    <property type="project" value="UniProtKB-SubCell"/>
</dbReference>
<dbReference type="InterPro" id="IPR021150">
    <property type="entry name" value="Ubiq_cyt_c_chap"/>
</dbReference>
<dbReference type="AlphaFoldDB" id="A0A8W7P5N8"/>
<evidence type="ECO:0000259" key="7">
    <source>
        <dbReference type="Pfam" id="PF03981"/>
    </source>
</evidence>
<dbReference type="GO" id="GO:0005739">
    <property type="term" value="C:mitochondrion"/>
    <property type="evidence" value="ECO:0007669"/>
    <property type="project" value="TreeGrafter"/>
</dbReference>
<evidence type="ECO:0000256" key="4">
    <source>
        <dbReference type="ARBA" id="ARBA00022989"/>
    </source>
</evidence>
<sequence length="470" mass="51678">MNAAESTLTNANKDKADIAMDDQVSAEHGKSSYAGMAPNPADHSLAIGMDSFADCLNAQHGSVSRKRRKGSATTSVKEQAVYTNNSQSQLDAQLSQWKRIMLLVVAITVHNIPEGLAVGVSFGAIGTTESATFEAARNLAIGIGIQNFPEGLAVSLPLHAAGFSLGKSFWYGQLSGMVEPIFGVLGAVAVSVATIILPYALSFAAGAMIYIVADDILPEAHASTGVVKCEGIACFTANNIKIVQKYYEIRNKMIRATSRLTGSLCREVRVGFAVNLVHSENRTPTELGCSYVAHRCPTTTIRNARKIYTGRILATVSTNVHDVESKDGFLKRFIKKMGWIDNSATRLRVSSCLLYESVVDHINYSQFFEYFYMPDTFNTWFLITELHQLSEQFQAALISYDEGISYDDKALAAALWRRFLGGRCDDYEKLELLVGYVRKQVSMLDQLSRYDFAIKPAIKWAPLVESRQPT</sequence>
<name>A0A8W7P5N8_ANOCL</name>
<dbReference type="Proteomes" id="UP000075882">
    <property type="component" value="Unassembled WGS sequence"/>
</dbReference>
<proteinExistence type="inferred from homology"/>
<evidence type="ECO:0000256" key="1">
    <source>
        <dbReference type="ARBA" id="ARBA00004141"/>
    </source>
</evidence>
<comment type="similarity">
    <text evidence="2">Belongs to the CBP3 family.</text>
</comment>
<dbReference type="Pfam" id="PF03981">
    <property type="entry name" value="Ubiq_cyt_C_chap"/>
    <property type="match status" value="1"/>
</dbReference>
<dbReference type="InterPro" id="IPR003689">
    <property type="entry name" value="ZIP"/>
</dbReference>
<evidence type="ECO:0000313" key="8">
    <source>
        <dbReference type="EnsemblMetazoa" id="ACOM026005-PA.1"/>
    </source>
</evidence>
<dbReference type="VEuPathDB" id="VectorBase:ACON2_041057"/>
<accession>A0A8W7P5N8</accession>
<keyword evidence="4 6" id="KW-1133">Transmembrane helix</keyword>
<dbReference type="PANTHER" id="PTHR12184">
    <property type="entry name" value="UBIQUINOL-CYTOCHROME C REDUCTASE COMPLEX ASSEMBLY FACTOR 1 FAMILY MEMBER"/>
    <property type="match status" value="1"/>
</dbReference>
<dbReference type="InterPro" id="IPR007129">
    <property type="entry name" value="Ubiqinol_cyt_c_chaperone_CPB3"/>
</dbReference>
<feature type="domain" description="Ubiquinol-cytochrome c chaperone" evidence="7">
    <location>
        <begin position="386"/>
        <end position="455"/>
    </location>
</feature>
<dbReference type="GO" id="GO:0034551">
    <property type="term" value="P:mitochondrial respiratory chain complex III assembly"/>
    <property type="evidence" value="ECO:0007669"/>
    <property type="project" value="TreeGrafter"/>
</dbReference>
<dbReference type="VEuPathDB" id="VectorBase:ACON2_032272"/>
<dbReference type="GO" id="GO:0046873">
    <property type="term" value="F:metal ion transmembrane transporter activity"/>
    <property type="evidence" value="ECO:0007669"/>
    <property type="project" value="InterPro"/>
</dbReference>
<comment type="subcellular location">
    <subcellularLocation>
        <location evidence="1">Membrane</location>
        <topology evidence="1">Multi-pass membrane protein</topology>
    </subcellularLocation>
</comment>
<keyword evidence="3 6" id="KW-0812">Transmembrane</keyword>